<feature type="transmembrane region" description="Helical" evidence="7">
    <location>
        <begin position="266"/>
        <end position="285"/>
    </location>
</feature>
<sequence>MKVNNKKRNEYFWGYLMIAPVTLGLIAFYFYPFFQVIFDSFFKIGAFDRRQGFVGLDNYKRMLTDAQMWQTLINTFKYVIIIVPVTVIFSLIIAVLLNTKIKGLSVFRVVYFLPAITMAAAVSMVWRWIFNGDYGVLNGILGFFGADPVQWLNNKHTALICVCSVAIWSNVGYYMIILLAGIQGISKEYYEAADMDGATTFKRFWKITLPLLTPTLFYVVIMIIISTFQTFDGIYLMIGTKSNAIKYTQSVVMYFYRTAFDYSNKGYASAIAVMLFLIIMIITMFQMKMQKKWVNYD</sequence>
<dbReference type="InterPro" id="IPR035906">
    <property type="entry name" value="MetI-like_sf"/>
</dbReference>
<keyword evidence="10" id="KW-1185">Reference proteome</keyword>
<dbReference type="EMBL" id="FRAC01000042">
    <property type="protein sequence ID" value="SHL65660.1"/>
    <property type="molecule type" value="Genomic_DNA"/>
</dbReference>
<dbReference type="CDD" id="cd06261">
    <property type="entry name" value="TM_PBP2"/>
    <property type="match status" value="1"/>
</dbReference>
<evidence type="ECO:0000256" key="4">
    <source>
        <dbReference type="ARBA" id="ARBA00022692"/>
    </source>
</evidence>
<dbReference type="PROSITE" id="PS50928">
    <property type="entry name" value="ABC_TM1"/>
    <property type="match status" value="1"/>
</dbReference>
<proteinExistence type="inferred from homology"/>
<evidence type="ECO:0000259" key="8">
    <source>
        <dbReference type="PROSITE" id="PS50928"/>
    </source>
</evidence>
<feature type="transmembrane region" description="Helical" evidence="7">
    <location>
        <begin position="12"/>
        <end position="31"/>
    </location>
</feature>
<dbReference type="Pfam" id="PF00528">
    <property type="entry name" value="BPD_transp_1"/>
    <property type="match status" value="1"/>
</dbReference>
<feature type="transmembrane region" description="Helical" evidence="7">
    <location>
        <begin position="157"/>
        <end position="180"/>
    </location>
</feature>
<feature type="transmembrane region" description="Helical" evidence="7">
    <location>
        <begin position="109"/>
        <end position="129"/>
    </location>
</feature>
<keyword evidence="4 7" id="KW-0812">Transmembrane</keyword>
<evidence type="ECO:0000256" key="2">
    <source>
        <dbReference type="ARBA" id="ARBA00022448"/>
    </source>
</evidence>
<comment type="similarity">
    <text evidence="7">Belongs to the binding-protein-dependent transport system permease family.</text>
</comment>
<keyword evidence="3" id="KW-1003">Cell membrane</keyword>
<dbReference type="GO" id="GO:0005886">
    <property type="term" value="C:plasma membrane"/>
    <property type="evidence" value="ECO:0007669"/>
    <property type="project" value="UniProtKB-SubCell"/>
</dbReference>
<feature type="transmembrane region" description="Helical" evidence="7">
    <location>
        <begin position="78"/>
        <end position="97"/>
    </location>
</feature>
<reference evidence="9 10" key="1">
    <citation type="submission" date="2016-11" db="EMBL/GenBank/DDBJ databases">
        <authorList>
            <person name="Jaros S."/>
            <person name="Januszkiewicz K."/>
            <person name="Wedrychowicz H."/>
        </authorList>
    </citation>
    <scope>NUCLEOTIDE SEQUENCE [LARGE SCALE GENOMIC DNA]</scope>
    <source>
        <strain evidence="9 10">DSM 15929</strain>
    </source>
</reference>
<dbReference type="Proteomes" id="UP000184386">
    <property type="component" value="Unassembled WGS sequence"/>
</dbReference>
<dbReference type="AlphaFoldDB" id="A0A1M7CER6"/>
<evidence type="ECO:0000313" key="9">
    <source>
        <dbReference type="EMBL" id="SHL65660.1"/>
    </source>
</evidence>
<dbReference type="OrthoDB" id="42615at2"/>
<protein>
    <submittedName>
        <fullName evidence="9">Carbohydrate ABC transporter membrane protein 1, CUT1 family (TC 3.A.1.1.-)</fullName>
    </submittedName>
</protein>
<evidence type="ECO:0000256" key="1">
    <source>
        <dbReference type="ARBA" id="ARBA00004651"/>
    </source>
</evidence>
<dbReference type="InterPro" id="IPR000515">
    <property type="entry name" value="MetI-like"/>
</dbReference>
<organism evidence="9 10">
    <name type="scientific">Anaerocolumna jejuensis DSM 15929</name>
    <dbReference type="NCBI Taxonomy" id="1121322"/>
    <lineage>
        <taxon>Bacteria</taxon>
        <taxon>Bacillati</taxon>
        <taxon>Bacillota</taxon>
        <taxon>Clostridia</taxon>
        <taxon>Lachnospirales</taxon>
        <taxon>Lachnospiraceae</taxon>
        <taxon>Anaerocolumna</taxon>
    </lineage>
</organism>
<keyword evidence="2 7" id="KW-0813">Transport</keyword>
<accession>A0A1M7CER6</accession>
<dbReference type="PANTHER" id="PTHR30193:SF37">
    <property type="entry name" value="INNER MEMBRANE ABC TRANSPORTER PERMEASE PROTEIN YCJO"/>
    <property type="match status" value="1"/>
</dbReference>
<evidence type="ECO:0000256" key="7">
    <source>
        <dbReference type="RuleBase" id="RU363032"/>
    </source>
</evidence>
<keyword evidence="5 7" id="KW-1133">Transmembrane helix</keyword>
<evidence type="ECO:0000256" key="3">
    <source>
        <dbReference type="ARBA" id="ARBA00022475"/>
    </source>
</evidence>
<dbReference type="STRING" id="1121322.SAMN02745136_05406"/>
<evidence type="ECO:0000256" key="5">
    <source>
        <dbReference type="ARBA" id="ARBA00022989"/>
    </source>
</evidence>
<name>A0A1M7CER6_9FIRM</name>
<gene>
    <name evidence="9" type="ORF">SAMN02745136_05406</name>
</gene>
<keyword evidence="6 7" id="KW-0472">Membrane</keyword>
<evidence type="ECO:0000256" key="6">
    <source>
        <dbReference type="ARBA" id="ARBA00023136"/>
    </source>
</evidence>
<dbReference type="PANTHER" id="PTHR30193">
    <property type="entry name" value="ABC TRANSPORTER PERMEASE PROTEIN"/>
    <property type="match status" value="1"/>
</dbReference>
<dbReference type="Gene3D" id="1.10.3720.10">
    <property type="entry name" value="MetI-like"/>
    <property type="match status" value="1"/>
</dbReference>
<dbReference type="GO" id="GO:0055085">
    <property type="term" value="P:transmembrane transport"/>
    <property type="evidence" value="ECO:0007669"/>
    <property type="project" value="InterPro"/>
</dbReference>
<comment type="subcellular location">
    <subcellularLocation>
        <location evidence="1 7">Cell membrane</location>
        <topology evidence="1 7">Multi-pass membrane protein</topology>
    </subcellularLocation>
</comment>
<feature type="domain" description="ABC transmembrane type-1" evidence="8">
    <location>
        <begin position="72"/>
        <end position="286"/>
    </location>
</feature>
<dbReference type="SUPFAM" id="SSF161098">
    <property type="entry name" value="MetI-like"/>
    <property type="match status" value="1"/>
</dbReference>
<feature type="transmembrane region" description="Helical" evidence="7">
    <location>
        <begin position="211"/>
        <end position="231"/>
    </location>
</feature>
<evidence type="ECO:0000313" key="10">
    <source>
        <dbReference type="Proteomes" id="UP000184386"/>
    </source>
</evidence>
<dbReference type="InterPro" id="IPR051393">
    <property type="entry name" value="ABC_transporter_permease"/>
</dbReference>
<dbReference type="RefSeq" id="WP_073280302.1">
    <property type="nucleotide sequence ID" value="NZ_FRAC01000042.1"/>
</dbReference>